<dbReference type="PANTHER" id="PTHR47537:SF2">
    <property type="entry name" value="CUBILIN"/>
    <property type="match status" value="1"/>
</dbReference>
<dbReference type="AlphaFoldDB" id="A0A9P0DSF6"/>
<evidence type="ECO:0000259" key="3">
    <source>
        <dbReference type="PROSITE" id="PS01180"/>
    </source>
</evidence>
<evidence type="ECO:0000256" key="2">
    <source>
        <dbReference type="PROSITE-ProRule" id="PRU00059"/>
    </source>
</evidence>
<dbReference type="Gene3D" id="2.60.120.290">
    <property type="entry name" value="Spermadhesin, CUB domain"/>
    <property type="match status" value="2"/>
</dbReference>
<dbReference type="Pfam" id="PF00431">
    <property type="entry name" value="CUB"/>
    <property type="match status" value="2"/>
</dbReference>
<proteinExistence type="predicted"/>
<evidence type="ECO:0000313" key="4">
    <source>
        <dbReference type="EMBL" id="CAH1174003.1"/>
    </source>
</evidence>
<reference evidence="4" key="2">
    <citation type="submission" date="2022-10" db="EMBL/GenBank/DDBJ databases">
        <authorList>
            <consortium name="ENA_rothamsted_submissions"/>
            <consortium name="culmorum"/>
            <person name="King R."/>
        </authorList>
    </citation>
    <scope>NUCLEOTIDE SEQUENCE</scope>
</reference>
<accession>A0A9P0DSF6</accession>
<dbReference type="Proteomes" id="UP001153737">
    <property type="component" value="Chromosome 6"/>
</dbReference>
<evidence type="ECO:0000256" key="1">
    <source>
        <dbReference type="ARBA" id="ARBA00023157"/>
    </source>
</evidence>
<dbReference type="CDD" id="cd00041">
    <property type="entry name" value="CUB"/>
    <property type="match status" value="2"/>
</dbReference>
<evidence type="ECO:0000313" key="5">
    <source>
        <dbReference type="Proteomes" id="UP001153737"/>
    </source>
</evidence>
<keyword evidence="1" id="KW-1015">Disulfide bond</keyword>
<dbReference type="InterPro" id="IPR053207">
    <property type="entry name" value="Non-NMDA_GluR_Accessory"/>
</dbReference>
<dbReference type="SMART" id="SM00042">
    <property type="entry name" value="CUB"/>
    <property type="match status" value="2"/>
</dbReference>
<sequence length="260" mass="30205">MSPEYPSPYSSNTICTYEFHGNDQERIRIVFLDFDVYCSGDNSDRYNYSDSVSVFIFVDGRLEKIDSYCGDKLPGPIMSNGPWMRIEFKGRRAQSKYRGFKATYSFTTDYAIRIGSQSQRYPCAFNFYSNETKYGYFHSPNFPGLYPRNTECHYFFYGILSEKVALHFSSFDIEGVSSCDAQTASDSVEISNYHGEDRKYTRYCGKLSEFDVESDSRFFRVTFRSNGRLDGTGFNATYYFLERIFTTKKFQEIPRNGEGL</sequence>
<feature type="domain" description="CUB" evidence="3">
    <location>
        <begin position="1"/>
        <end position="107"/>
    </location>
</feature>
<dbReference type="GO" id="GO:0005886">
    <property type="term" value="C:plasma membrane"/>
    <property type="evidence" value="ECO:0007669"/>
    <property type="project" value="TreeGrafter"/>
</dbReference>
<reference evidence="4" key="1">
    <citation type="submission" date="2022-01" db="EMBL/GenBank/DDBJ databases">
        <authorList>
            <person name="King R."/>
        </authorList>
    </citation>
    <scope>NUCLEOTIDE SEQUENCE</scope>
</reference>
<dbReference type="FunFam" id="2.60.120.290:FF:000058">
    <property type="entry name" value="CUB domaincontaining protein"/>
    <property type="match status" value="1"/>
</dbReference>
<dbReference type="InterPro" id="IPR000859">
    <property type="entry name" value="CUB_dom"/>
</dbReference>
<protein>
    <recommendedName>
        <fullName evidence="3">CUB domain-containing protein</fullName>
    </recommendedName>
</protein>
<dbReference type="PROSITE" id="PS01180">
    <property type="entry name" value="CUB"/>
    <property type="match status" value="2"/>
</dbReference>
<dbReference type="SUPFAM" id="SSF49854">
    <property type="entry name" value="Spermadhesin, CUB domain"/>
    <property type="match status" value="2"/>
</dbReference>
<dbReference type="PANTHER" id="PTHR47537">
    <property type="entry name" value="CUBILIN"/>
    <property type="match status" value="1"/>
</dbReference>
<name>A0A9P0DSF6_PHACE</name>
<dbReference type="InterPro" id="IPR035914">
    <property type="entry name" value="Sperma_CUB_dom_sf"/>
</dbReference>
<keyword evidence="5" id="KW-1185">Reference proteome</keyword>
<dbReference type="EMBL" id="OU896712">
    <property type="protein sequence ID" value="CAH1174003.1"/>
    <property type="molecule type" value="Genomic_DNA"/>
</dbReference>
<gene>
    <name evidence="4" type="ORF">PHAECO_LOCUS10030</name>
</gene>
<feature type="domain" description="CUB" evidence="3">
    <location>
        <begin position="123"/>
        <end position="241"/>
    </location>
</feature>
<organism evidence="4 5">
    <name type="scientific">Phaedon cochleariae</name>
    <name type="common">Mustard beetle</name>
    <dbReference type="NCBI Taxonomy" id="80249"/>
    <lineage>
        <taxon>Eukaryota</taxon>
        <taxon>Metazoa</taxon>
        <taxon>Ecdysozoa</taxon>
        <taxon>Arthropoda</taxon>
        <taxon>Hexapoda</taxon>
        <taxon>Insecta</taxon>
        <taxon>Pterygota</taxon>
        <taxon>Neoptera</taxon>
        <taxon>Endopterygota</taxon>
        <taxon>Coleoptera</taxon>
        <taxon>Polyphaga</taxon>
        <taxon>Cucujiformia</taxon>
        <taxon>Chrysomeloidea</taxon>
        <taxon>Chrysomelidae</taxon>
        <taxon>Chrysomelinae</taxon>
        <taxon>Chrysomelini</taxon>
        <taxon>Phaedon</taxon>
    </lineage>
</organism>
<comment type="caution">
    <text evidence="2">Lacks conserved residue(s) required for the propagation of feature annotation.</text>
</comment>